<keyword evidence="4" id="KW-1185">Reference proteome</keyword>
<dbReference type="PANTHER" id="PTHR23079">
    <property type="entry name" value="RNA-DEPENDENT RNA POLYMERASE"/>
    <property type="match status" value="1"/>
</dbReference>
<evidence type="ECO:0000313" key="3">
    <source>
        <dbReference type="EMBL" id="KAJ7359760.1"/>
    </source>
</evidence>
<dbReference type="EMBL" id="JARIHO010000006">
    <property type="protein sequence ID" value="KAJ7359760.1"/>
    <property type="molecule type" value="Genomic_DNA"/>
</dbReference>
<evidence type="ECO:0000256" key="1">
    <source>
        <dbReference type="RuleBase" id="RU363098"/>
    </source>
</evidence>
<accession>A0AAD7F1M3</accession>
<dbReference type="Proteomes" id="UP001218218">
    <property type="component" value="Unassembled WGS sequence"/>
</dbReference>
<dbReference type="InterPro" id="IPR057596">
    <property type="entry name" value="RDRP_core"/>
</dbReference>
<keyword evidence="1" id="KW-0808">Transferase</keyword>
<feature type="domain" description="RDRP core" evidence="2">
    <location>
        <begin position="40"/>
        <end position="558"/>
    </location>
</feature>
<dbReference type="GO" id="GO:0031380">
    <property type="term" value="C:nuclear RNA-directed RNA polymerase complex"/>
    <property type="evidence" value="ECO:0007669"/>
    <property type="project" value="TreeGrafter"/>
</dbReference>
<dbReference type="GO" id="GO:0030422">
    <property type="term" value="P:siRNA processing"/>
    <property type="evidence" value="ECO:0007669"/>
    <property type="project" value="TreeGrafter"/>
</dbReference>
<keyword evidence="1" id="KW-0548">Nucleotidyltransferase</keyword>
<protein>
    <recommendedName>
        <fullName evidence="1">RNA-dependent RNA polymerase</fullName>
        <ecNumber evidence="1">2.7.7.48</ecNumber>
    </recommendedName>
</protein>
<evidence type="ECO:0000313" key="4">
    <source>
        <dbReference type="Proteomes" id="UP001218218"/>
    </source>
</evidence>
<dbReference type="PANTHER" id="PTHR23079:SF55">
    <property type="entry name" value="RNA-DIRECTED RNA POLYMERASE"/>
    <property type="match status" value="1"/>
</dbReference>
<comment type="catalytic activity">
    <reaction evidence="1">
        <text>RNA(n) + a ribonucleoside 5'-triphosphate = RNA(n+1) + diphosphate</text>
        <dbReference type="Rhea" id="RHEA:21248"/>
        <dbReference type="Rhea" id="RHEA-COMP:14527"/>
        <dbReference type="Rhea" id="RHEA-COMP:17342"/>
        <dbReference type="ChEBI" id="CHEBI:33019"/>
        <dbReference type="ChEBI" id="CHEBI:61557"/>
        <dbReference type="ChEBI" id="CHEBI:140395"/>
        <dbReference type="EC" id="2.7.7.48"/>
    </reaction>
</comment>
<comment type="caution">
    <text evidence="3">The sequence shown here is derived from an EMBL/GenBank/DDBJ whole genome shotgun (WGS) entry which is preliminary data.</text>
</comment>
<dbReference type="Pfam" id="PF05183">
    <property type="entry name" value="RdRP"/>
    <property type="match status" value="1"/>
</dbReference>
<dbReference type="GO" id="GO:0003968">
    <property type="term" value="F:RNA-directed RNA polymerase activity"/>
    <property type="evidence" value="ECO:0007669"/>
    <property type="project" value="UniProtKB-KW"/>
</dbReference>
<dbReference type="InterPro" id="IPR007855">
    <property type="entry name" value="RDRP"/>
</dbReference>
<comment type="similarity">
    <text evidence="1">Belongs to the RdRP family.</text>
</comment>
<organism evidence="3 4">
    <name type="scientific">Mycena albidolilacea</name>
    <dbReference type="NCBI Taxonomy" id="1033008"/>
    <lineage>
        <taxon>Eukaryota</taxon>
        <taxon>Fungi</taxon>
        <taxon>Dikarya</taxon>
        <taxon>Basidiomycota</taxon>
        <taxon>Agaricomycotina</taxon>
        <taxon>Agaricomycetes</taxon>
        <taxon>Agaricomycetidae</taxon>
        <taxon>Agaricales</taxon>
        <taxon>Marasmiineae</taxon>
        <taxon>Mycenaceae</taxon>
        <taxon>Mycena</taxon>
    </lineage>
</organism>
<reference evidence="3" key="1">
    <citation type="submission" date="2023-03" db="EMBL/GenBank/DDBJ databases">
        <title>Massive genome expansion in bonnet fungi (Mycena s.s.) driven by repeated elements and novel gene families across ecological guilds.</title>
        <authorList>
            <consortium name="Lawrence Berkeley National Laboratory"/>
            <person name="Harder C.B."/>
            <person name="Miyauchi S."/>
            <person name="Viragh M."/>
            <person name="Kuo A."/>
            <person name="Thoen E."/>
            <person name="Andreopoulos B."/>
            <person name="Lu D."/>
            <person name="Skrede I."/>
            <person name="Drula E."/>
            <person name="Henrissat B."/>
            <person name="Morin E."/>
            <person name="Kohler A."/>
            <person name="Barry K."/>
            <person name="LaButti K."/>
            <person name="Morin E."/>
            <person name="Salamov A."/>
            <person name="Lipzen A."/>
            <person name="Mereny Z."/>
            <person name="Hegedus B."/>
            <person name="Baldrian P."/>
            <person name="Stursova M."/>
            <person name="Weitz H."/>
            <person name="Taylor A."/>
            <person name="Grigoriev I.V."/>
            <person name="Nagy L.G."/>
            <person name="Martin F."/>
            <person name="Kauserud H."/>
        </authorList>
    </citation>
    <scope>NUCLEOTIDE SEQUENCE</scope>
    <source>
        <strain evidence="3">CBHHK002</strain>
    </source>
</reference>
<keyword evidence="1" id="KW-0696">RNA-directed RNA polymerase</keyword>
<dbReference type="AlphaFoldDB" id="A0AAD7F1M3"/>
<keyword evidence="1" id="KW-0694">RNA-binding</keyword>
<sequence>MYQKPTLPKKRVPFVRLLVDLSTETENVVSVSEYDVHESRATRLVGDSTRFMTVSFTKQTREQHLRRWLQDITLPGKSITYGDHEYVFFGYTEGNLKAGHVLFFREGPDFTVAELKDHFGRDLNAVYEASGYGKYAARLGLSFSSTAATQEIESEERHLLPDIKADDGTLCSDGCGLIRDSFSQEVSALLGLPIDTAVFQMRLGGIKGTLTRCPDDLFDRICGCRGKKLAYRRSMVKYNDGPNILEIQNVSRPPKSGRLNKQFILLLLTLGISLSVFEDLLQRQLDEIDKITADREKALDCVDGEVDAEGHGFYQELYEMLLAGHAMNEPYLASQLRRFQNTTRDGLRKKLNISVKHSGYFMGVVDHCGVLKEGEVFINLPTRGGPQVGLVAAMRNPAFDPDGVRVLEAVNRPELKHLTNCIVFAASGARSEPDRMGGGDLDGDQYFVIFDPSLIPERRIALSPAVAVKQPLSRSKTIVIGGRTQTISRVTPKNKDMRTAAIETFVTMRCNFLLGSLSNEWMAVVGTTPELADSPLCKPLVPMIEAALDIIKSGMSLAILRSDFDRFKNSHVDVRRTAGWVNPLDHLAGLVPQALETGIVDFTADPQLVLRTHTSEDTWAAMVQEAEKVMPVYNGSLRIAIEADREAKLQGLQEDERRAELAKANFIAKHFPPVENILEDTPKYLLKASAW</sequence>
<dbReference type="EC" id="2.7.7.48" evidence="1"/>
<evidence type="ECO:0000259" key="2">
    <source>
        <dbReference type="Pfam" id="PF05183"/>
    </source>
</evidence>
<proteinExistence type="inferred from homology"/>
<name>A0AAD7F1M3_9AGAR</name>
<gene>
    <name evidence="3" type="ORF">DFH08DRAFT_416609</name>
</gene>
<dbReference type="GO" id="GO:0003723">
    <property type="term" value="F:RNA binding"/>
    <property type="evidence" value="ECO:0007669"/>
    <property type="project" value="UniProtKB-KW"/>
</dbReference>